<dbReference type="Gene3D" id="3.90.190.20">
    <property type="entry name" value="Mur ligase, C-terminal domain"/>
    <property type="match status" value="1"/>
</dbReference>
<evidence type="ECO:0000256" key="4">
    <source>
        <dbReference type="ARBA" id="ARBA00022741"/>
    </source>
</evidence>
<dbReference type="Proteomes" id="UP000037425">
    <property type="component" value="Unassembled WGS sequence"/>
</dbReference>
<evidence type="ECO:0000313" key="15">
    <source>
        <dbReference type="EMBL" id="KOF15677.1"/>
    </source>
</evidence>
<dbReference type="HAMAP" id="MF_02019">
    <property type="entry name" value="MurF"/>
    <property type="match status" value="1"/>
</dbReference>
<feature type="domain" description="Mur ligase N-terminal catalytic" evidence="12">
    <location>
        <begin position="26"/>
        <end position="97"/>
    </location>
</feature>
<dbReference type="GO" id="GO:0005737">
    <property type="term" value="C:cytoplasm"/>
    <property type="evidence" value="ECO:0007669"/>
    <property type="project" value="UniProtKB-SubCell"/>
</dbReference>
<reference evidence="16" key="1">
    <citation type="submission" date="2015-07" db="EMBL/GenBank/DDBJ databases">
        <title>Whole genome sequence of an Ensifer adhaerens strain isolated from a cave pool in the Wind Cave National Park.</title>
        <authorList>
            <person name="Eng W.W.H."/>
            <person name="Gan H.M."/>
            <person name="Barton H.A."/>
            <person name="Savka M.A."/>
        </authorList>
    </citation>
    <scope>NUCLEOTIDE SEQUENCE [LARGE SCALE GENOMIC DNA]</scope>
    <source>
        <strain evidence="16">SD006</strain>
    </source>
</reference>
<keyword evidence="4 10" id="KW-0547">Nucleotide-binding</keyword>
<evidence type="ECO:0000259" key="13">
    <source>
        <dbReference type="Pfam" id="PF02875"/>
    </source>
</evidence>
<dbReference type="RefSeq" id="WP_053250951.1">
    <property type="nucleotide sequence ID" value="NZ_LGAP01000017.1"/>
</dbReference>
<dbReference type="AlphaFoldDB" id="A0A0L8BLZ2"/>
<comment type="function">
    <text evidence="10 11">Involved in cell wall formation. Catalyzes the final step in the synthesis of UDP-N-acetylmuramoyl-pentapeptide, the precursor of murein.</text>
</comment>
<dbReference type="InterPro" id="IPR036565">
    <property type="entry name" value="Mur-like_cat_sf"/>
</dbReference>
<feature type="domain" description="Mur ligase C-terminal" evidence="13">
    <location>
        <begin position="328"/>
        <end position="451"/>
    </location>
</feature>
<gene>
    <name evidence="10" type="primary">murF</name>
    <name evidence="15" type="ORF">AC244_22025</name>
</gene>
<evidence type="ECO:0000313" key="16">
    <source>
        <dbReference type="Proteomes" id="UP000037425"/>
    </source>
</evidence>
<evidence type="ECO:0000256" key="1">
    <source>
        <dbReference type="ARBA" id="ARBA00022490"/>
    </source>
</evidence>
<dbReference type="GO" id="GO:0051301">
    <property type="term" value="P:cell division"/>
    <property type="evidence" value="ECO:0007669"/>
    <property type="project" value="UniProtKB-KW"/>
</dbReference>
<dbReference type="GO" id="GO:0008360">
    <property type="term" value="P:regulation of cell shape"/>
    <property type="evidence" value="ECO:0007669"/>
    <property type="project" value="UniProtKB-KW"/>
</dbReference>
<dbReference type="SUPFAM" id="SSF53623">
    <property type="entry name" value="MurD-like peptide ligases, catalytic domain"/>
    <property type="match status" value="1"/>
</dbReference>
<keyword evidence="5 10" id="KW-0067">ATP-binding</keyword>
<evidence type="ECO:0000256" key="3">
    <source>
        <dbReference type="ARBA" id="ARBA00022618"/>
    </source>
</evidence>
<dbReference type="Gene3D" id="3.40.1390.10">
    <property type="entry name" value="MurE/MurF, N-terminal domain"/>
    <property type="match status" value="1"/>
</dbReference>
<evidence type="ECO:0000256" key="7">
    <source>
        <dbReference type="ARBA" id="ARBA00022984"/>
    </source>
</evidence>
<dbReference type="InterPro" id="IPR051046">
    <property type="entry name" value="MurCDEF_CellWall_CoF430Synth"/>
</dbReference>
<accession>A0A0L8BLZ2</accession>
<dbReference type="InterPro" id="IPR036615">
    <property type="entry name" value="Mur_ligase_C_dom_sf"/>
</dbReference>
<dbReference type="PATRIC" id="fig|106592.7.peg.2262"/>
<proteinExistence type="inferred from homology"/>
<dbReference type="Gene3D" id="3.40.1190.10">
    <property type="entry name" value="Mur-like, catalytic domain"/>
    <property type="match status" value="1"/>
</dbReference>
<evidence type="ECO:0000256" key="9">
    <source>
        <dbReference type="ARBA" id="ARBA00023316"/>
    </source>
</evidence>
<comment type="pathway">
    <text evidence="10 11">Cell wall biogenesis; peptidoglycan biosynthesis.</text>
</comment>
<dbReference type="Pfam" id="PF08245">
    <property type="entry name" value="Mur_ligase_M"/>
    <property type="match status" value="1"/>
</dbReference>
<dbReference type="PANTHER" id="PTHR43024">
    <property type="entry name" value="UDP-N-ACETYLMURAMOYL-TRIPEPTIDE--D-ALANYL-D-ALANINE LIGASE"/>
    <property type="match status" value="1"/>
</dbReference>
<dbReference type="Pfam" id="PF02875">
    <property type="entry name" value="Mur_ligase_C"/>
    <property type="match status" value="1"/>
</dbReference>
<sequence length="479" mass="50151">MNWLWTSSDLLAAMNGRPVGNLPEGVSGISIDSRSVGKGEAFFAIKGDRVDGHDYAGLALANGAALLVVSEGKLPALGRLSAPMIVVDDVLEAMIRLGCAARDRSAAKIIAVTGSVGKTTTKEMLRHVLVPQGRVHASVASFNNHWGVPLTLARMPEATDFGIFEIGMNHPDEIRPLTKMVRPHVAIVTSIAAAHLGNFESLDQIAEAKAEIFEGVVNGGHAIINHDSAQYKLLERAAGTAGVSYIHSFGVNPKAEFRLVEFAGAADGSVLWAALGGRTLEITIGAPGRHIAENALAVLAAVKLVGADVDYAASTLATMQAETGRGRRHQLLIGAGTLTLIDESYNANPTSMRAAISLLQDAVPAPDGRRIAVLGDMLEMGEHAIDVHAALAKPLVEAGIADVWLAGPLMAHLRDALPPEVSVVYRESVDELKAYALGAVAAGDVVMIKSSKGTGCVKIVHALIEAYPEPEAEGNEATA</sequence>
<comment type="similarity">
    <text evidence="10">Belongs to the MurCDEF family. MurF subfamily.</text>
</comment>
<protein>
    <recommendedName>
        <fullName evidence="10 11">UDP-N-acetylmuramoyl-tripeptide--D-alanyl-D-alanine ligase</fullName>
        <ecNumber evidence="10 11">6.3.2.10</ecNumber>
    </recommendedName>
    <alternativeName>
        <fullName evidence="10">D-alanyl-D-alanine-adding enzyme</fullName>
    </alternativeName>
</protein>
<evidence type="ECO:0000256" key="2">
    <source>
        <dbReference type="ARBA" id="ARBA00022598"/>
    </source>
</evidence>
<keyword evidence="3 10" id="KW-0132">Cell division</keyword>
<dbReference type="InterPro" id="IPR000713">
    <property type="entry name" value="Mur_ligase_N"/>
</dbReference>
<dbReference type="InterPro" id="IPR035911">
    <property type="entry name" value="MurE/MurF_N"/>
</dbReference>
<dbReference type="NCBIfam" id="NF010693">
    <property type="entry name" value="PRK14093.1"/>
    <property type="match status" value="1"/>
</dbReference>
<keyword evidence="1 10" id="KW-0963">Cytoplasm</keyword>
<dbReference type="GO" id="GO:0047480">
    <property type="term" value="F:UDP-N-acetylmuramoyl-tripeptide-D-alanyl-D-alanine ligase activity"/>
    <property type="evidence" value="ECO:0007669"/>
    <property type="project" value="UniProtKB-UniRule"/>
</dbReference>
<dbReference type="Pfam" id="PF01225">
    <property type="entry name" value="Mur_ligase"/>
    <property type="match status" value="1"/>
</dbReference>
<evidence type="ECO:0000259" key="14">
    <source>
        <dbReference type="Pfam" id="PF08245"/>
    </source>
</evidence>
<dbReference type="NCBIfam" id="TIGR01143">
    <property type="entry name" value="murF"/>
    <property type="match status" value="1"/>
</dbReference>
<feature type="domain" description="Mur ligase central" evidence="14">
    <location>
        <begin position="112"/>
        <end position="302"/>
    </location>
</feature>
<dbReference type="GO" id="GO:0071555">
    <property type="term" value="P:cell wall organization"/>
    <property type="evidence" value="ECO:0007669"/>
    <property type="project" value="UniProtKB-KW"/>
</dbReference>
<name>A0A0L8BLZ2_ENSAD</name>
<evidence type="ECO:0000256" key="11">
    <source>
        <dbReference type="RuleBase" id="RU004136"/>
    </source>
</evidence>
<organism evidence="15 16">
    <name type="scientific">Ensifer adhaerens</name>
    <name type="common">Sinorhizobium morelense</name>
    <dbReference type="NCBI Taxonomy" id="106592"/>
    <lineage>
        <taxon>Bacteria</taxon>
        <taxon>Pseudomonadati</taxon>
        <taxon>Pseudomonadota</taxon>
        <taxon>Alphaproteobacteria</taxon>
        <taxon>Hyphomicrobiales</taxon>
        <taxon>Rhizobiaceae</taxon>
        <taxon>Sinorhizobium/Ensifer group</taxon>
        <taxon>Ensifer</taxon>
    </lineage>
</organism>
<dbReference type="OrthoDB" id="9801978at2"/>
<dbReference type="UniPathway" id="UPA00219"/>
<dbReference type="GO" id="GO:0005524">
    <property type="term" value="F:ATP binding"/>
    <property type="evidence" value="ECO:0007669"/>
    <property type="project" value="UniProtKB-UniRule"/>
</dbReference>
<keyword evidence="8 10" id="KW-0131">Cell cycle</keyword>
<evidence type="ECO:0000256" key="10">
    <source>
        <dbReference type="HAMAP-Rule" id="MF_02019"/>
    </source>
</evidence>
<evidence type="ECO:0000256" key="6">
    <source>
        <dbReference type="ARBA" id="ARBA00022960"/>
    </source>
</evidence>
<dbReference type="SUPFAM" id="SSF63418">
    <property type="entry name" value="MurE/MurF N-terminal domain"/>
    <property type="match status" value="1"/>
</dbReference>
<dbReference type="EC" id="6.3.2.10" evidence="10 11"/>
<dbReference type="InterPro" id="IPR005863">
    <property type="entry name" value="UDP-N-AcMur_synth"/>
</dbReference>
<comment type="subcellular location">
    <subcellularLocation>
        <location evidence="10 11">Cytoplasm</location>
    </subcellularLocation>
</comment>
<dbReference type="InterPro" id="IPR004101">
    <property type="entry name" value="Mur_ligase_C"/>
</dbReference>
<dbReference type="GO" id="GO:0009252">
    <property type="term" value="P:peptidoglycan biosynthetic process"/>
    <property type="evidence" value="ECO:0007669"/>
    <property type="project" value="UniProtKB-UniRule"/>
</dbReference>
<comment type="catalytic activity">
    <reaction evidence="10 11">
        <text>D-alanyl-D-alanine + UDP-N-acetyl-alpha-D-muramoyl-L-alanyl-gamma-D-glutamyl-meso-2,6-diaminopimelate + ATP = UDP-N-acetyl-alpha-D-muramoyl-L-alanyl-gamma-D-glutamyl-meso-2,6-diaminopimeloyl-D-alanyl-D-alanine + ADP + phosphate + H(+)</text>
        <dbReference type="Rhea" id="RHEA:28374"/>
        <dbReference type="ChEBI" id="CHEBI:15378"/>
        <dbReference type="ChEBI" id="CHEBI:30616"/>
        <dbReference type="ChEBI" id="CHEBI:43474"/>
        <dbReference type="ChEBI" id="CHEBI:57822"/>
        <dbReference type="ChEBI" id="CHEBI:61386"/>
        <dbReference type="ChEBI" id="CHEBI:83905"/>
        <dbReference type="ChEBI" id="CHEBI:456216"/>
        <dbReference type="EC" id="6.3.2.10"/>
    </reaction>
</comment>
<evidence type="ECO:0000256" key="8">
    <source>
        <dbReference type="ARBA" id="ARBA00023306"/>
    </source>
</evidence>
<dbReference type="InterPro" id="IPR013221">
    <property type="entry name" value="Mur_ligase_cen"/>
</dbReference>
<comment type="caution">
    <text evidence="15">The sequence shown here is derived from an EMBL/GenBank/DDBJ whole genome shotgun (WGS) entry which is preliminary data.</text>
</comment>
<dbReference type="GO" id="GO:0008766">
    <property type="term" value="F:UDP-N-acetylmuramoylalanyl-D-glutamyl-2,6-diaminopimelate-D-alanyl-D-alanine ligase activity"/>
    <property type="evidence" value="ECO:0007669"/>
    <property type="project" value="RHEA"/>
</dbReference>
<keyword evidence="7 10" id="KW-0573">Peptidoglycan synthesis</keyword>
<dbReference type="EMBL" id="LGAP01000017">
    <property type="protein sequence ID" value="KOF15677.1"/>
    <property type="molecule type" value="Genomic_DNA"/>
</dbReference>
<keyword evidence="9 10" id="KW-0961">Cell wall biogenesis/degradation</keyword>
<dbReference type="PANTHER" id="PTHR43024:SF1">
    <property type="entry name" value="UDP-N-ACETYLMURAMOYL-TRIPEPTIDE--D-ALANYL-D-ALANINE LIGASE"/>
    <property type="match status" value="1"/>
</dbReference>
<evidence type="ECO:0000256" key="5">
    <source>
        <dbReference type="ARBA" id="ARBA00022840"/>
    </source>
</evidence>
<dbReference type="SUPFAM" id="SSF53244">
    <property type="entry name" value="MurD-like peptide ligases, peptide-binding domain"/>
    <property type="match status" value="1"/>
</dbReference>
<keyword evidence="2 10" id="KW-0436">Ligase</keyword>
<feature type="binding site" evidence="10">
    <location>
        <begin position="114"/>
        <end position="120"/>
    </location>
    <ligand>
        <name>ATP</name>
        <dbReference type="ChEBI" id="CHEBI:30616"/>
    </ligand>
</feature>
<keyword evidence="6 10" id="KW-0133">Cell shape</keyword>
<evidence type="ECO:0000259" key="12">
    <source>
        <dbReference type="Pfam" id="PF01225"/>
    </source>
</evidence>